<evidence type="ECO:0000313" key="3">
    <source>
        <dbReference type="EMBL" id="KAJ8611733.1"/>
    </source>
</evidence>
<dbReference type="PANTHER" id="PTHR15691">
    <property type="entry name" value="WASH COMPLEX SUBUNIT 5"/>
    <property type="match status" value="1"/>
</dbReference>
<evidence type="ECO:0000313" key="4">
    <source>
        <dbReference type="Proteomes" id="UP001230188"/>
    </source>
</evidence>
<feature type="compositionally biased region" description="Basic residues" evidence="2">
    <location>
        <begin position="972"/>
        <end position="983"/>
    </location>
</feature>
<comment type="caution">
    <text evidence="3">The sequence shown here is derived from an EMBL/GenBank/DDBJ whole genome shotgun (WGS) entry which is preliminary data.</text>
</comment>
<name>A0AAD7XME2_9STRA</name>
<keyword evidence="4" id="KW-1185">Reference proteome</keyword>
<dbReference type="Proteomes" id="UP001230188">
    <property type="component" value="Unassembled WGS sequence"/>
</dbReference>
<sequence>MVKYWRDAGQFVERLESGYFIQHTLENVLDDVDGKQLLCEAYYLFGSMLILMEARVPGAVRERLVIAAYRSQPALDLVDDVCRLVRRCSSVEQLFARATTPASKKTARNLISRLSSDDVYLMSSAFPDPSTRSIRLGAQASMIYACLYFDADTLKNKSTMMRQIVDRLFSDNWIIPVYMGHLVDLRVEWKSYPAAARALELADNAKGLSEANEEKVDAALAMLETYLTEGQLTEQHLLDNVKNLLDCCRESNAALRWRLLHERPSDKAIALLLKVAQLEYKLKQMFAALLETKNEKWQFCRQQVVDRMTELSDYFTGEKALARVRRDENLTRWFKQLAVEAETLVQDEATMTGRKIQNLISALEEVEQFEQVDSIQIKSFLADSREFLVQMVRLTNVQSTNVLETVADLSYAWEVLRQYVGILRDRIRADPSTAVLLRATFLKLASILDVPLVRISQCDSISSRGDQASVAEYYSRELVKFVRDVLDVIPRSVFQLLNEIIQIQTRLTPLPVKFETAYLKDFAQLGERYQLAKLTNQVSVFTEGVLAMEQTLLGVIRVEPRRILHDGLRKELVRRLCLALDLDATRGFERALDDLAHRIDGFRRSVEYVQDYIDIAGLKMWQEEFSRVINYAVENEANKYLRRKVLDSESKYQSSIVPIPPLRTNFMGSTLAALLRLTAPADTTYSPRAAAWHASSSGARVCGPVTFQAIERALGVAGLVGLDRLLGLKIVHELARLVESFPTAIKPLRGLVQTLRETPPSQPIAEKAYAQTAKKFDKLVSAEIFNRARSIGHYQLLRFGVKHALSLRSRLDANGLYQALAAVDAALLGDIHDACSPPPPPGEEKNEYPVNEKRDPDLLAHLAALLDASGFSHPFQKIYLKTDPLHGLPEALLMLVLTYAPKLDFDAKLGTLAKRKPSFPIDGFVLVVGIHTILKQFHPAYARSLLSYLSQFVSSTTQAYHHLDNAPSNNASHHHHHHHHHHHNGADRQLPLELTNTVWFLEHLSRVANVHSPTDLIPPEIRPPHGP</sequence>
<dbReference type="GO" id="GO:0007032">
    <property type="term" value="P:endosome organization"/>
    <property type="evidence" value="ECO:0007669"/>
    <property type="project" value="TreeGrafter"/>
</dbReference>
<organism evidence="3 4">
    <name type="scientific">Chrysophaeum taylorii</name>
    <dbReference type="NCBI Taxonomy" id="2483200"/>
    <lineage>
        <taxon>Eukaryota</taxon>
        <taxon>Sar</taxon>
        <taxon>Stramenopiles</taxon>
        <taxon>Ochrophyta</taxon>
        <taxon>Pelagophyceae</taxon>
        <taxon>Pelagomonadales</taxon>
        <taxon>Pelagomonadaceae</taxon>
        <taxon>Chrysophaeum</taxon>
    </lineage>
</organism>
<protein>
    <recommendedName>
        <fullName evidence="5">WASH complex subunit strumpellin</fullName>
    </recommendedName>
</protein>
<dbReference type="GO" id="GO:0051125">
    <property type="term" value="P:regulation of actin nucleation"/>
    <property type="evidence" value="ECO:0007669"/>
    <property type="project" value="TreeGrafter"/>
</dbReference>
<proteinExistence type="inferred from homology"/>
<dbReference type="EMBL" id="JAQMWT010000065">
    <property type="protein sequence ID" value="KAJ8611733.1"/>
    <property type="molecule type" value="Genomic_DNA"/>
</dbReference>
<dbReference type="InterPro" id="IPR019393">
    <property type="entry name" value="WASH_strumpellin"/>
</dbReference>
<evidence type="ECO:0000256" key="2">
    <source>
        <dbReference type="SAM" id="MobiDB-lite"/>
    </source>
</evidence>
<dbReference type="GO" id="GO:0140285">
    <property type="term" value="P:endosome fission"/>
    <property type="evidence" value="ECO:0007669"/>
    <property type="project" value="TreeGrafter"/>
</dbReference>
<accession>A0AAD7XME2</accession>
<evidence type="ECO:0000256" key="1">
    <source>
        <dbReference type="ARBA" id="ARBA00006224"/>
    </source>
</evidence>
<gene>
    <name evidence="3" type="ORF">CTAYLR_009190</name>
</gene>
<comment type="similarity">
    <text evidence="1">Belongs to the strumpellin family.</text>
</comment>
<evidence type="ECO:0008006" key="5">
    <source>
        <dbReference type="Google" id="ProtNLM"/>
    </source>
</evidence>
<dbReference type="PANTHER" id="PTHR15691:SF6">
    <property type="entry name" value="WASH COMPLEX SUBUNIT 5"/>
    <property type="match status" value="1"/>
</dbReference>
<dbReference type="GO" id="GO:0071203">
    <property type="term" value="C:WASH complex"/>
    <property type="evidence" value="ECO:0007669"/>
    <property type="project" value="InterPro"/>
</dbReference>
<dbReference type="Pfam" id="PF10266">
    <property type="entry name" value="Strumpellin"/>
    <property type="match status" value="1"/>
</dbReference>
<feature type="region of interest" description="Disordered" evidence="2">
    <location>
        <begin position="963"/>
        <end position="988"/>
    </location>
</feature>
<dbReference type="GO" id="GO:0005768">
    <property type="term" value="C:endosome"/>
    <property type="evidence" value="ECO:0007669"/>
    <property type="project" value="TreeGrafter"/>
</dbReference>
<reference evidence="3" key="1">
    <citation type="submission" date="2023-01" db="EMBL/GenBank/DDBJ databases">
        <title>Metagenome sequencing of chrysophaentin producing Chrysophaeum taylorii.</title>
        <authorList>
            <person name="Davison J."/>
            <person name="Bewley C."/>
        </authorList>
    </citation>
    <scope>NUCLEOTIDE SEQUENCE</scope>
    <source>
        <strain evidence="3">NIES-1699</strain>
    </source>
</reference>
<dbReference type="AlphaFoldDB" id="A0AAD7XME2"/>
<dbReference type="GO" id="GO:0030041">
    <property type="term" value="P:actin filament polymerization"/>
    <property type="evidence" value="ECO:0007669"/>
    <property type="project" value="TreeGrafter"/>
</dbReference>